<dbReference type="AlphaFoldDB" id="A0A3S5AVN5"/>
<dbReference type="EMBL" id="CAAALY010259249">
    <property type="protein sequence ID" value="VEL38857.1"/>
    <property type="molecule type" value="Genomic_DNA"/>
</dbReference>
<dbReference type="OrthoDB" id="10059618at2759"/>
<keyword evidence="3" id="KW-1185">Reference proteome</keyword>
<feature type="domain" description="Peroxin/Ferlin" evidence="1">
    <location>
        <begin position="98"/>
        <end position="153"/>
    </location>
</feature>
<name>A0A3S5AVN5_9PLAT</name>
<dbReference type="Proteomes" id="UP000784294">
    <property type="component" value="Unassembled WGS sequence"/>
</dbReference>
<organism evidence="2 3">
    <name type="scientific">Protopolystoma xenopodis</name>
    <dbReference type="NCBI Taxonomy" id="117903"/>
    <lineage>
        <taxon>Eukaryota</taxon>
        <taxon>Metazoa</taxon>
        <taxon>Spiralia</taxon>
        <taxon>Lophotrochozoa</taxon>
        <taxon>Platyhelminthes</taxon>
        <taxon>Monogenea</taxon>
        <taxon>Polyopisthocotylea</taxon>
        <taxon>Polystomatidea</taxon>
        <taxon>Polystomatidae</taxon>
        <taxon>Protopolystoma</taxon>
    </lineage>
</organism>
<evidence type="ECO:0000313" key="2">
    <source>
        <dbReference type="EMBL" id="VEL38857.1"/>
    </source>
</evidence>
<accession>A0A3S5AVN5</accession>
<evidence type="ECO:0000313" key="3">
    <source>
        <dbReference type="Proteomes" id="UP000784294"/>
    </source>
</evidence>
<reference evidence="2" key="1">
    <citation type="submission" date="2018-11" db="EMBL/GenBank/DDBJ databases">
        <authorList>
            <consortium name="Pathogen Informatics"/>
        </authorList>
    </citation>
    <scope>NUCLEOTIDE SEQUENCE</scope>
</reference>
<dbReference type="GO" id="GO:0016020">
    <property type="term" value="C:membrane"/>
    <property type="evidence" value="ECO:0007669"/>
    <property type="project" value="InterPro"/>
</dbReference>
<comment type="caution">
    <text evidence="2">The sequence shown here is derived from an EMBL/GenBank/DDBJ whole genome shotgun (WGS) entry which is preliminary data.</text>
</comment>
<protein>
    <recommendedName>
        <fullName evidence="1">Peroxin/Ferlin domain-containing protein</fullName>
    </recommendedName>
</protein>
<evidence type="ECO:0000259" key="1">
    <source>
        <dbReference type="SMART" id="SM00693"/>
    </source>
</evidence>
<sequence length="165" mass="19016">MAKDIDTAQWKIPAQLRVTLWLGLERDEPNWYECQDDSKLAIVAETYENQVWVLGQWTSKRPSLTRPAWSDSTGKIELIRENMKPPEAPPFFYQDAGRTTYIEEVFYNESRSPGSSWGAAATPYTEANGDVKDGPDSIKLPDSWIWEGEWEVDYNRPCDEEGDLY</sequence>
<proteinExistence type="predicted"/>
<dbReference type="InterPro" id="IPR006614">
    <property type="entry name" value="Peroxin/Ferlin"/>
</dbReference>
<dbReference type="SMART" id="SM00693">
    <property type="entry name" value="DysFN"/>
    <property type="match status" value="1"/>
</dbReference>
<gene>
    <name evidence="2" type="ORF">PXEA_LOCUS32297</name>
</gene>